<dbReference type="InterPro" id="IPR042529">
    <property type="entry name" value="IF_2B-like_C"/>
</dbReference>
<comment type="subunit">
    <text evidence="8">Component of the translation initiation factor 2B (eIF2B) complex which is a heterodecamer of two sets of five different subunits: alpha, beta, gamma, delta and epsilon. Subunits alpha, beta and delta comprise a regulatory subcomplex and subunits epsilon and gamma comprise a catalytic subcomplex. Within the complex, the hexameric regulatory complex resides at the center, with the two heterodimeric catalytic subcomplexes bound on opposite sides.</text>
</comment>
<proteinExistence type="inferred from homology"/>
<feature type="compositionally biased region" description="Basic and acidic residues" evidence="10">
    <location>
        <begin position="184"/>
        <end position="198"/>
    </location>
</feature>
<evidence type="ECO:0000256" key="9">
    <source>
        <dbReference type="RuleBase" id="RU003814"/>
    </source>
</evidence>
<dbReference type="EMBL" id="JAHIBW010000005">
    <property type="protein sequence ID" value="KAG7310815.1"/>
    <property type="molecule type" value="Genomic_DNA"/>
</dbReference>
<evidence type="ECO:0000256" key="10">
    <source>
        <dbReference type="SAM" id="MobiDB-lite"/>
    </source>
</evidence>
<comment type="caution">
    <text evidence="11">The sequence shown here is derived from an EMBL/GenBank/DDBJ whole genome shotgun (WGS) entry which is preliminary data.</text>
</comment>
<comment type="subcellular location">
    <subcellularLocation>
        <location evidence="1">Cytoplasm</location>
        <location evidence="1">Cytosol</location>
    </subcellularLocation>
</comment>
<organism evidence="11 12">
    <name type="scientific">Plutella xylostella</name>
    <name type="common">Diamondback moth</name>
    <name type="synonym">Plutella maculipennis</name>
    <dbReference type="NCBI Taxonomy" id="51655"/>
    <lineage>
        <taxon>Eukaryota</taxon>
        <taxon>Metazoa</taxon>
        <taxon>Ecdysozoa</taxon>
        <taxon>Arthropoda</taxon>
        <taxon>Hexapoda</taxon>
        <taxon>Insecta</taxon>
        <taxon>Pterygota</taxon>
        <taxon>Neoptera</taxon>
        <taxon>Endopterygota</taxon>
        <taxon>Lepidoptera</taxon>
        <taxon>Glossata</taxon>
        <taxon>Ditrysia</taxon>
        <taxon>Yponomeutoidea</taxon>
        <taxon>Plutellidae</taxon>
        <taxon>Plutella</taxon>
    </lineage>
</organism>
<sequence length="677" mass="74262">MVLNKTVQLTTAKKRRDRKKRAQISKLQEREIINIDSKSNESCLEIKQIESSNNNYQKAKPVSVIPGNEIIHNILSQPIENNIEDTILKPAMSSKVVTPKSREEVIAEREAKKLAKQNAKTKIDPNKTSNSPNTKTVAQKEDIPSTPKPNEVKKAADKIESPKSKDEVDKAVVLTPDVTNQATDKTKEQIKAEREAKKLAKQAKKKGIAPGGDATAVKEVTKQSVAETLTNIVDVAKEVQQVTAKVNALLLKVQTGKVEEPGKSKAELKAERRAKQEAQRAAKQAQQPAPTKPAETKTAVKPAVQANIVKEKSPKPKPLEKSKTKTQINAMNCFEHLCAERNEESLKKIPLNSNIHPAIIKLGVQLASRVVTGSNARCIALLDALKKMVTDYSLPAKTEFARGLESHLAASLEYLWSMRQPSASQTNAVKYFRYHLTQLPNNVDEFDAKKTLHEEIDRYIREQIDMAGEAISIAVRNKISSGDHILTYGCSSLIERILVDAVTAGVQFRCVVVGSRLARAAREMLRRLLAAGVVCTYLDITALSDAMSHVNKVLLGANSLLVNGSVLGAVGTAQVALAARARNVPVLVCCETHKFSERVQTDAFVYNELGDPDALIDSTDDNSPLKDWRSNQNLNLLNLTYDVTPPSLVTAVVTELAILPCTSAPVVLRFKLSEYGI</sequence>
<comment type="similarity">
    <text evidence="2 9">Belongs to the eIF-2B alpha/beta/delta subunits family.</text>
</comment>
<evidence type="ECO:0000256" key="6">
    <source>
        <dbReference type="ARBA" id="ARBA00044147"/>
    </source>
</evidence>
<feature type="region of interest" description="Disordered" evidence="10">
    <location>
        <begin position="1"/>
        <end position="23"/>
    </location>
</feature>
<evidence type="ECO:0000256" key="7">
    <source>
        <dbReference type="ARBA" id="ARBA00044356"/>
    </source>
</evidence>
<keyword evidence="12" id="KW-1185">Reference proteome</keyword>
<dbReference type="PANTHER" id="PTHR10233:SF14">
    <property type="entry name" value="TRANSLATION INITIATION FACTOR EIF-2B SUBUNIT DELTA"/>
    <property type="match status" value="1"/>
</dbReference>
<gene>
    <name evidence="11" type="ORF">JYU34_003642</name>
</gene>
<feature type="compositionally biased region" description="Basic and acidic residues" evidence="10">
    <location>
        <begin position="257"/>
        <end position="280"/>
    </location>
</feature>
<dbReference type="PANTHER" id="PTHR10233">
    <property type="entry name" value="TRANSLATION INITIATION FACTOR EIF-2B"/>
    <property type="match status" value="1"/>
</dbReference>
<keyword evidence="4" id="KW-0396">Initiation factor</keyword>
<feature type="compositionally biased region" description="Polar residues" evidence="10">
    <location>
        <begin position="1"/>
        <end position="11"/>
    </location>
</feature>
<dbReference type="Gene3D" id="3.40.50.10470">
    <property type="entry name" value="Translation initiation factor eif-2b, domain 2"/>
    <property type="match status" value="1"/>
</dbReference>
<feature type="region of interest" description="Disordered" evidence="10">
    <location>
        <begin position="183"/>
        <end position="214"/>
    </location>
</feature>
<feature type="compositionally biased region" description="Basic and acidic residues" evidence="10">
    <location>
        <begin position="309"/>
        <end position="323"/>
    </location>
</feature>
<evidence type="ECO:0000256" key="4">
    <source>
        <dbReference type="ARBA" id="ARBA00022540"/>
    </source>
</evidence>
<evidence type="ECO:0000256" key="8">
    <source>
        <dbReference type="ARBA" id="ARBA00046432"/>
    </source>
</evidence>
<dbReference type="Pfam" id="PF01008">
    <property type="entry name" value="IF-2B"/>
    <property type="match status" value="1"/>
</dbReference>
<feature type="compositionally biased region" description="Basic and acidic residues" evidence="10">
    <location>
        <begin position="150"/>
        <end position="167"/>
    </location>
</feature>
<feature type="region of interest" description="Disordered" evidence="10">
    <location>
        <begin position="257"/>
        <end position="324"/>
    </location>
</feature>
<feature type="compositionally biased region" description="Polar residues" evidence="10">
    <location>
        <begin position="126"/>
        <end position="137"/>
    </location>
</feature>
<keyword evidence="3" id="KW-0963">Cytoplasm</keyword>
<feature type="compositionally biased region" description="Low complexity" evidence="10">
    <location>
        <begin position="281"/>
        <end position="293"/>
    </location>
</feature>
<protein>
    <recommendedName>
        <fullName evidence="6">Translation initiation factor eIF2B subunit delta</fullName>
    </recommendedName>
    <alternativeName>
        <fullName evidence="7">eIF2B GDP-GTP exchange factor subunit delta</fullName>
    </alternativeName>
</protein>
<keyword evidence="5" id="KW-0648">Protein biosynthesis</keyword>
<evidence type="ECO:0000256" key="5">
    <source>
        <dbReference type="ARBA" id="ARBA00022917"/>
    </source>
</evidence>
<evidence type="ECO:0000256" key="2">
    <source>
        <dbReference type="ARBA" id="ARBA00007251"/>
    </source>
</evidence>
<name>A0ABQ7R0K4_PLUXY</name>
<reference evidence="11 12" key="1">
    <citation type="submission" date="2021-06" db="EMBL/GenBank/DDBJ databases">
        <title>A haploid diamondback moth (Plutella xylostella L.) genome assembly resolves 31 chromosomes and identifies a diamide resistance mutation.</title>
        <authorList>
            <person name="Ward C.M."/>
            <person name="Perry K.D."/>
            <person name="Baker G."/>
            <person name="Powis K."/>
            <person name="Heckel D.G."/>
            <person name="Baxter S.W."/>
        </authorList>
    </citation>
    <scope>NUCLEOTIDE SEQUENCE [LARGE SCALE GENOMIC DNA]</scope>
    <source>
        <strain evidence="11 12">LV</strain>
        <tissue evidence="11">Single pupa</tissue>
    </source>
</reference>
<dbReference type="InterPro" id="IPR000649">
    <property type="entry name" value="IF-2B-related"/>
</dbReference>
<evidence type="ECO:0000313" key="12">
    <source>
        <dbReference type="Proteomes" id="UP000823941"/>
    </source>
</evidence>
<evidence type="ECO:0000256" key="3">
    <source>
        <dbReference type="ARBA" id="ARBA00022490"/>
    </source>
</evidence>
<dbReference type="InterPro" id="IPR037171">
    <property type="entry name" value="NagB/RpiA_transferase-like"/>
</dbReference>
<dbReference type="Proteomes" id="UP000823941">
    <property type="component" value="Chromosome 5"/>
</dbReference>
<dbReference type="SUPFAM" id="SSF100950">
    <property type="entry name" value="NagB/RpiA/CoA transferase-like"/>
    <property type="match status" value="1"/>
</dbReference>
<evidence type="ECO:0000256" key="1">
    <source>
        <dbReference type="ARBA" id="ARBA00004514"/>
    </source>
</evidence>
<feature type="compositionally biased region" description="Basic residues" evidence="10">
    <location>
        <begin position="12"/>
        <end position="23"/>
    </location>
</feature>
<feature type="region of interest" description="Disordered" evidence="10">
    <location>
        <begin position="115"/>
        <end position="167"/>
    </location>
</feature>
<accession>A0ABQ7R0K4</accession>
<evidence type="ECO:0000313" key="11">
    <source>
        <dbReference type="EMBL" id="KAG7310815.1"/>
    </source>
</evidence>